<keyword evidence="1" id="KW-0378">Hydrolase</keyword>
<evidence type="ECO:0000256" key="4">
    <source>
        <dbReference type="SAM" id="Phobius"/>
    </source>
</evidence>
<reference evidence="6 7" key="1">
    <citation type="submission" date="2024-01" db="EMBL/GenBank/DDBJ databases">
        <title>Genome insights into Plantactinospora sonchi sp. nov.</title>
        <authorList>
            <person name="Wang L."/>
        </authorList>
    </citation>
    <scope>NUCLEOTIDE SEQUENCE [LARGE SCALE GENOMIC DNA]</scope>
    <source>
        <strain evidence="6 7">NEAU-QY2</strain>
    </source>
</reference>
<feature type="domain" description="Fibronectin type-III" evidence="5">
    <location>
        <begin position="505"/>
        <end position="584"/>
    </location>
</feature>
<evidence type="ECO:0000256" key="3">
    <source>
        <dbReference type="SAM" id="MobiDB-lite"/>
    </source>
</evidence>
<name>A0ABU7RR14_9ACTN</name>
<feature type="compositionally biased region" description="Pro residues" evidence="3">
    <location>
        <begin position="499"/>
        <end position="508"/>
    </location>
</feature>
<evidence type="ECO:0000256" key="2">
    <source>
        <dbReference type="ARBA" id="ARBA00023326"/>
    </source>
</evidence>
<keyword evidence="2" id="KW-0624">Polysaccharide degradation</keyword>
<accession>A0ABU7RR14</accession>
<gene>
    <name evidence="6" type="ORF">V1633_10640</name>
</gene>
<feature type="compositionally biased region" description="Basic and acidic residues" evidence="3">
    <location>
        <begin position="267"/>
        <end position="279"/>
    </location>
</feature>
<dbReference type="CDD" id="cd00063">
    <property type="entry name" value="FN3"/>
    <property type="match status" value="1"/>
</dbReference>
<dbReference type="Gene3D" id="2.60.40.10">
    <property type="entry name" value="Immunoglobulins"/>
    <property type="match status" value="1"/>
</dbReference>
<evidence type="ECO:0000256" key="1">
    <source>
        <dbReference type="ARBA" id="ARBA00023295"/>
    </source>
</evidence>
<feature type="transmembrane region" description="Helical" evidence="4">
    <location>
        <begin position="454"/>
        <end position="476"/>
    </location>
</feature>
<proteinExistence type="predicted"/>
<feature type="compositionally biased region" description="Pro residues" evidence="3">
    <location>
        <begin position="383"/>
        <end position="392"/>
    </location>
</feature>
<dbReference type="SUPFAM" id="SSF49265">
    <property type="entry name" value="Fibronectin type III"/>
    <property type="match status" value="1"/>
</dbReference>
<keyword evidence="1" id="KW-0326">Glycosidase</keyword>
<protein>
    <submittedName>
        <fullName evidence="6">Tetratricopeptide repeat protein</fullName>
    </submittedName>
</protein>
<dbReference type="SMART" id="SM00060">
    <property type="entry name" value="FN3"/>
    <property type="match status" value="1"/>
</dbReference>
<dbReference type="InterPro" id="IPR013783">
    <property type="entry name" value="Ig-like_fold"/>
</dbReference>
<feature type="compositionally biased region" description="Pro residues" evidence="3">
    <location>
        <begin position="287"/>
        <end position="315"/>
    </location>
</feature>
<feature type="region of interest" description="Disordered" evidence="3">
    <location>
        <begin position="235"/>
        <end position="419"/>
    </location>
</feature>
<keyword evidence="4" id="KW-0812">Transmembrane</keyword>
<keyword evidence="2" id="KW-0119">Carbohydrate metabolism</keyword>
<evidence type="ECO:0000259" key="5">
    <source>
        <dbReference type="SMART" id="SM00060"/>
    </source>
</evidence>
<organism evidence="6 7">
    <name type="scientific">Plantactinospora sonchi</name>
    <dbReference type="NCBI Taxonomy" id="1544735"/>
    <lineage>
        <taxon>Bacteria</taxon>
        <taxon>Bacillati</taxon>
        <taxon>Actinomycetota</taxon>
        <taxon>Actinomycetes</taxon>
        <taxon>Micromonosporales</taxon>
        <taxon>Micromonosporaceae</taxon>
        <taxon>Plantactinospora</taxon>
    </lineage>
</organism>
<keyword evidence="7" id="KW-1185">Reference proteome</keyword>
<dbReference type="RefSeq" id="WP_331214064.1">
    <property type="nucleotide sequence ID" value="NZ_JAZGQK010000007.1"/>
</dbReference>
<dbReference type="Pfam" id="PF13374">
    <property type="entry name" value="TPR_10"/>
    <property type="match status" value="1"/>
</dbReference>
<dbReference type="SUPFAM" id="SSF48452">
    <property type="entry name" value="TPR-like"/>
    <property type="match status" value="1"/>
</dbReference>
<evidence type="ECO:0000313" key="7">
    <source>
        <dbReference type="Proteomes" id="UP001332243"/>
    </source>
</evidence>
<comment type="caution">
    <text evidence="6">The sequence shown here is derived from an EMBL/GenBank/DDBJ whole genome shotgun (WGS) entry which is preliminary data.</text>
</comment>
<feature type="compositionally biased region" description="Low complexity" evidence="3">
    <location>
        <begin position="480"/>
        <end position="498"/>
    </location>
</feature>
<dbReference type="InterPro" id="IPR036116">
    <property type="entry name" value="FN3_sf"/>
</dbReference>
<dbReference type="Proteomes" id="UP001332243">
    <property type="component" value="Unassembled WGS sequence"/>
</dbReference>
<evidence type="ECO:0000313" key="6">
    <source>
        <dbReference type="EMBL" id="MEE6258946.1"/>
    </source>
</evidence>
<sequence length="600" mass="62678">MASGFGELTQQAHALVAAGDLTGARDLLGAALRDVDPGADDASPDLADAAGLQARVLVTLGDPTAARTWAMLAYSATARLYGPTDQRTVATAATLAAVLHRLGSHAPAADLYRDVIIELTATDGPESLRVLAAHADLATVEYAQGECPVARSRLQDAWELHREVYGDGHPAGIRMLARLGAMERDCGLHASAHERLALARELCRQHLPATHPLAAQIGALAAAGADPDHVCADVAAEEESTSPIPHARTGVPFGTTEQSRATPAYAEPHRGEPLPDRPPGDLGQPTPTHPEPAYPPSVPPPRLPLAPPVDPPPRWNAPTPHTAEPGHRPGVPPPRSAPDRRTAGFDAAPAGHDDEDLDDWWPPERVAPDPEEDDSAGHLPGRRPVPPLPPAVPAFTVDEQQERRWDDHGTSRSPATAIEPPGVHQVRHLPERRSARLPARIPRPARPAWRRPPVIVGGLVLVVLVGTAAVAIGFGLTDDGTGAPPTGPPTSTAVSAPAAAPPASPGSPPDDLTLVDDRSSVTLTWSYPTGAEGPVVLAGGRAGQEPRAFQELPAGSTGYVVYGLEVRTNYCFTVAVVYSTDVVGRADPVCTERPGASPGG</sequence>
<keyword evidence="4" id="KW-0472">Membrane</keyword>
<dbReference type="InterPro" id="IPR003961">
    <property type="entry name" value="FN3_dom"/>
</dbReference>
<dbReference type="InterPro" id="IPR011990">
    <property type="entry name" value="TPR-like_helical_dom_sf"/>
</dbReference>
<keyword evidence="4" id="KW-1133">Transmembrane helix</keyword>
<dbReference type="Gene3D" id="1.25.40.10">
    <property type="entry name" value="Tetratricopeptide repeat domain"/>
    <property type="match status" value="2"/>
</dbReference>
<dbReference type="EMBL" id="JAZGQK010000007">
    <property type="protein sequence ID" value="MEE6258946.1"/>
    <property type="molecule type" value="Genomic_DNA"/>
</dbReference>
<feature type="region of interest" description="Disordered" evidence="3">
    <location>
        <begin position="479"/>
        <end position="511"/>
    </location>
</feature>
<feature type="compositionally biased region" description="Basic and acidic residues" evidence="3">
    <location>
        <begin position="400"/>
        <end position="410"/>
    </location>
</feature>